<dbReference type="GO" id="GO:0003677">
    <property type="term" value="F:DNA binding"/>
    <property type="evidence" value="ECO:0007669"/>
    <property type="project" value="InterPro"/>
</dbReference>
<dbReference type="GO" id="GO:0006351">
    <property type="term" value="P:DNA-templated transcription"/>
    <property type="evidence" value="ECO:0007669"/>
    <property type="project" value="InterPro"/>
</dbReference>
<feature type="domain" description="Xylanolytic transcriptional activator regulatory" evidence="7">
    <location>
        <begin position="101"/>
        <end position="315"/>
    </location>
</feature>
<dbReference type="PANTHER" id="PTHR47338">
    <property type="entry name" value="ZN(II)2CYS6 TRANSCRIPTION FACTOR (EUROFUNG)-RELATED"/>
    <property type="match status" value="1"/>
</dbReference>
<evidence type="ECO:0000313" key="8">
    <source>
        <dbReference type="EMBL" id="GIJ97898.1"/>
    </source>
</evidence>
<sequence length="591" mass="65735">MDERNQIYATSPTIEPSDETVIPSPIEDLKSAVAQHAGMDFPMFPGQNITPVAIEDHNIKMGFTFDPHERMTSSTLDMLLSFDALIGIESIPFEYLSEMYQNYFTTTHQTFPLINQEAFLSSLSINGNAQEVLALQSAMCAHVAAVSPNFMSWAVLNLAFVGDQDYGHWFYQHSKLHLSKAETENQITPSLATLQASALIGLYELKQSQFSQAWVTISRAVWEAQCLRHPKTESLHPSQQRIPLPTPPPTPKGRSLNSNEERNAVWAVIHLNCFLGIGVSSNVIDTVAQNEMGVYLPCQDELDMDLRLEEVMKATHQAFQLSIKQHLSIATILCARTFSHIKMMKHASSLDHNPYNFWTQHYHLDEATRHIGCCISGSVHGSTDTREDVNCRIVVNLLLKTITICLHEAFMHKAESEVSMKGSFKHARQAQSSHALTLQNCMDITELVQSIVSTDEAKSSIFLPWSIYVAIQSLVRHQRRATSPAVLIQPTSQSFTNSDDTTAFSGGNCLRCATASQSSSLEQEDKAGLLAEAVVLDAINALRSSLVHLSHQMPLARFFYDEAQVEAQVEAHGTDELVDRVVGLAAFTNFE</sequence>
<gene>
    <name evidence="8" type="ORF">Aspvir_000004</name>
</gene>
<dbReference type="CDD" id="cd12148">
    <property type="entry name" value="fungal_TF_MHR"/>
    <property type="match status" value="1"/>
</dbReference>
<evidence type="ECO:0000256" key="1">
    <source>
        <dbReference type="ARBA" id="ARBA00004123"/>
    </source>
</evidence>
<dbReference type="InterPro" id="IPR050815">
    <property type="entry name" value="TF_fung"/>
</dbReference>
<dbReference type="GeneID" id="66927986"/>
<evidence type="ECO:0000313" key="9">
    <source>
        <dbReference type="Proteomes" id="UP000710440"/>
    </source>
</evidence>
<feature type="region of interest" description="Disordered" evidence="6">
    <location>
        <begin position="1"/>
        <end position="21"/>
    </location>
</feature>
<evidence type="ECO:0000256" key="3">
    <source>
        <dbReference type="ARBA" id="ARBA00023015"/>
    </source>
</evidence>
<evidence type="ECO:0000256" key="6">
    <source>
        <dbReference type="SAM" id="MobiDB-lite"/>
    </source>
</evidence>
<keyword evidence="5" id="KW-0539">Nucleus</keyword>
<proteinExistence type="predicted"/>
<dbReference type="AlphaFoldDB" id="A0A9P3EY89"/>
<dbReference type="Proteomes" id="UP000710440">
    <property type="component" value="Unassembled WGS sequence"/>
</dbReference>
<organism evidence="8 9">
    <name type="scientific">Aspergillus viridinutans</name>
    <dbReference type="NCBI Taxonomy" id="75553"/>
    <lineage>
        <taxon>Eukaryota</taxon>
        <taxon>Fungi</taxon>
        <taxon>Dikarya</taxon>
        <taxon>Ascomycota</taxon>
        <taxon>Pezizomycotina</taxon>
        <taxon>Eurotiomycetes</taxon>
        <taxon>Eurotiomycetidae</taxon>
        <taxon>Eurotiales</taxon>
        <taxon>Aspergillaceae</taxon>
        <taxon>Aspergillus</taxon>
        <taxon>Aspergillus subgen. Fumigati</taxon>
    </lineage>
</organism>
<evidence type="ECO:0000259" key="7">
    <source>
        <dbReference type="Pfam" id="PF04082"/>
    </source>
</evidence>
<keyword evidence="4" id="KW-0804">Transcription</keyword>
<feature type="region of interest" description="Disordered" evidence="6">
    <location>
        <begin position="232"/>
        <end position="257"/>
    </location>
</feature>
<dbReference type="GO" id="GO:0005634">
    <property type="term" value="C:nucleus"/>
    <property type="evidence" value="ECO:0007669"/>
    <property type="project" value="UniProtKB-SubCell"/>
</dbReference>
<evidence type="ECO:0000256" key="5">
    <source>
        <dbReference type="ARBA" id="ARBA00023242"/>
    </source>
</evidence>
<keyword evidence="3" id="KW-0805">Transcription regulation</keyword>
<reference evidence="8 9" key="1">
    <citation type="submission" date="2021-02" db="EMBL/GenBank/DDBJ databases">
        <title>Pan-genome distribution and transcriptional activeness of fungal secondary metabolism genes in Aspergillus section Fumigati.</title>
        <authorList>
            <person name="Takahashi H."/>
            <person name="Umemura M."/>
            <person name="Ninomiya A."/>
            <person name="Kusuya Y."/>
            <person name="Urayama S."/>
            <person name="Shimizu M."/>
            <person name="Watanabe A."/>
            <person name="Kamei K."/>
            <person name="Yaguchi T."/>
            <person name="Hagiwara D."/>
        </authorList>
    </citation>
    <scope>NUCLEOTIDE SEQUENCE [LARGE SCALE GENOMIC DNA]</scope>
    <source>
        <strain evidence="8 9">IFM 47045</strain>
    </source>
</reference>
<dbReference type="EMBL" id="BOPL01000001">
    <property type="protein sequence ID" value="GIJ97898.1"/>
    <property type="molecule type" value="Genomic_DNA"/>
</dbReference>
<comment type="caution">
    <text evidence="8">The sequence shown here is derived from an EMBL/GenBank/DDBJ whole genome shotgun (WGS) entry which is preliminary data.</text>
</comment>
<dbReference type="OrthoDB" id="4525576at2759"/>
<dbReference type="GO" id="GO:0000981">
    <property type="term" value="F:DNA-binding transcription factor activity, RNA polymerase II-specific"/>
    <property type="evidence" value="ECO:0007669"/>
    <property type="project" value="InterPro"/>
</dbReference>
<evidence type="ECO:0000256" key="4">
    <source>
        <dbReference type="ARBA" id="ARBA00023163"/>
    </source>
</evidence>
<dbReference type="GO" id="GO:0008270">
    <property type="term" value="F:zinc ion binding"/>
    <property type="evidence" value="ECO:0007669"/>
    <property type="project" value="InterPro"/>
</dbReference>
<dbReference type="Pfam" id="PF04082">
    <property type="entry name" value="Fungal_trans"/>
    <property type="match status" value="1"/>
</dbReference>
<dbReference type="InterPro" id="IPR007219">
    <property type="entry name" value="XnlR_reg_dom"/>
</dbReference>
<keyword evidence="9" id="KW-1185">Reference proteome</keyword>
<accession>A0A9P3EY89</accession>
<protein>
    <recommendedName>
        <fullName evidence="7">Xylanolytic transcriptional activator regulatory domain-containing protein</fullName>
    </recommendedName>
</protein>
<dbReference type="RefSeq" id="XP_043121085.1">
    <property type="nucleotide sequence ID" value="XM_043265150.1"/>
</dbReference>
<dbReference type="PANTHER" id="PTHR47338:SF10">
    <property type="entry name" value="TRANSCRIPTION FACTOR DOMAIN-CONTAINING PROTEIN-RELATED"/>
    <property type="match status" value="1"/>
</dbReference>
<comment type="subcellular location">
    <subcellularLocation>
        <location evidence="1">Nucleus</location>
    </subcellularLocation>
</comment>
<evidence type="ECO:0000256" key="2">
    <source>
        <dbReference type="ARBA" id="ARBA00022723"/>
    </source>
</evidence>
<keyword evidence="2" id="KW-0479">Metal-binding</keyword>
<name>A0A9P3EY89_ASPVI</name>